<dbReference type="RefSeq" id="WP_083498120.1">
    <property type="nucleotide sequence ID" value="NZ_CAAAIP010000004.1"/>
</dbReference>
<dbReference type="InterPro" id="IPR011659">
    <property type="entry name" value="WD40"/>
</dbReference>
<comment type="similarity">
    <text evidence="1">Belongs to the TolB family.</text>
</comment>
<comment type="caution">
    <text evidence="3">The sequence shown here is derived from an EMBL/GenBank/DDBJ whole genome shotgun (WGS) entry which is preliminary data.</text>
</comment>
<gene>
    <name evidence="3" type="ORF">Ltuc_2812</name>
</gene>
<evidence type="ECO:0000313" key="4">
    <source>
        <dbReference type="Proteomes" id="UP000054693"/>
    </source>
</evidence>
<dbReference type="InterPro" id="IPR011042">
    <property type="entry name" value="6-blade_b-propeller_TolB-like"/>
</dbReference>
<name>A0A0W0ZNQ3_9GAMM</name>
<accession>A0A0W0ZNQ3</accession>
<protein>
    <submittedName>
        <fullName evidence="3">Acylaminoacyl peptidase</fullName>
    </submittedName>
</protein>
<dbReference type="Gene3D" id="2.120.10.30">
    <property type="entry name" value="TolB, C-terminal domain"/>
    <property type="match status" value="1"/>
</dbReference>
<dbReference type="EMBL" id="LNZA01000012">
    <property type="protein sequence ID" value="KTD70801.1"/>
    <property type="molecule type" value="Genomic_DNA"/>
</dbReference>
<dbReference type="STRING" id="40335.Ltuc_2812"/>
<dbReference type="SUPFAM" id="SSF69304">
    <property type="entry name" value="Tricorn protease N-terminal domain"/>
    <property type="match status" value="1"/>
</dbReference>
<dbReference type="PANTHER" id="PTHR36842:SF1">
    <property type="entry name" value="PROTEIN TOLB"/>
    <property type="match status" value="1"/>
</dbReference>
<proteinExistence type="inferred from homology"/>
<organism evidence="3 4">
    <name type="scientific">Legionella tucsonensis</name>
    <dbReference type="NCBI Taxonomy" id="40335"/>
    <lineage>
        <taxon>Bacteria</taxon>
        <taxon>Pseudomonadati</taxon>
        <taxon>Pseudomonadota</taxon>
        <taxon>Gammaproteobacteria</taxon>
        <taxon>Legionellales</taxon>
        <taxon>Legionellaceae</taxon>
        <taxon>Legionella</taxon>
    </lineage>
</organism>
<dbReference type="OrthoDB" id="9812921at2"/>
<sequence>MRIYLFLVTFLYCIATQAQPMLAFERDGFIWTAKIDGSKAQKVTEGYIPEISPDGKYIAYNIIDKSANRYLAIIELKSGKVTQLKNIPSANSFNPVWSPDGKTLLFNTFINDNWHLALVNTDGTGFHLIKNTQNEYSPAWAKNGTSFFSHDLDSIYWMDFKGSLIKKWTIHEIIPQGNMSSASRLHISPDGKTLIIDVDMNEAILKNWNEPPPALWTLNLESGKTTRISPKGIPAWSPFWINSEEFIFLTQKINEKTPRLYRGSLKGPSKTPLLKNVQTPSVSS</sequence>
<dbReference type="PATRIC" id="fig|40335.7.peg.3005"/>
<evidence type="ECO:0000256" key="1">
    <source>
        <dbReference type="ARBA" id="ARBA00009820"/>
    </source>
</evidence>
<dbReference type="Pfam" id="PF07676">
    <property type="entry name" value="PD40"/>
    <property type="match status" value="2"/>
</dbReference>
<evidence type="ECO:0000256" key="2">
    <source>
        <dbReference type="SAM" id="MobiDB-lite"/>
    </source>
</evidence>
<dbReference type="PANTHER" id="PTHR36842">
    <property type="entry name" value="PROTEIN TOLB HOMOLOG"/>
    <property type="match status" value="1"/>
</dbReference>
<feature type="region of interest" description="Disordered" evidence="2">
    <location>
        <begin position="260"/>
        <end position="284"/>
    </location>
</feature>
<reference evidence="3 4" key="1">
    <citation type="submission" date="2015-11" db="EMBL/GenBank/DDBJ databases">
        <title>Genomic analysis of 38 Legionella species identifies large and diverse effector repertoires.</title>
        <authorList>
            <person name="Burstein D."/>
            <person name="Amaro F."/>
            <person name="Zusman T."/>
            <person name="Lifshitz Z."/>
            <person name="Cohen O."/>
            <person name="Gilbert J.A."/>
            <person name="Pupko T."/>
            <person name="Shuman H.A."/>
            <person name="Segal G."/>
        </authorList>
    </citation>
    <scope>NUCLEOTIDE SEQUENCE [LARGE SCALE GENOMIC DNA]</scope>
    <source>
        <strain evidence="3 4">ATCC 49180</strain>
    </source>
</reference>
<keyword evidence="4" id="KW-1185">Reference proteome</keyword>
<dbReference type="Proteomes" id="UP000054693">
    <property type="component" value="Unassembled WGS sequence"/>
</dbReference>
<dbReference type="AlphaFoldDB" id="A0A0W0ZNQ3"/>
<evidence type="ECO:0000313" key="3">
    <source>
        <dbReference type="EMBL" id="KTD70801.1"/>
    </source>
</evidence>